<dbReference type="EMBL" id="JAEUBD010001178">
    <property type="protein sequence ID" value="KAH3664606.1"/>
    <property type="molecule type" value="Genomic_DNA"/>
</dbReference>
<gene>
    <name evidence="2" type="ORF">OGATHE_003421</name>
</gene>
<evidence type="ECO:0000256" key="1">
    <source>
        <dbReference type="SAM" id="Phobius"/>
    </source>
</evidence>
<reference evidence="2" key="1">
    <citation type="journal article" date="2021" name="Open Biol.">
        <title>Shared evolutionary footprints suggest mitochondrial oxidative damage underlies multiple complex I losses in fungi.</title>
        <authorList>
            <person name="Schikora-Tamarit M.A."/>
            <person name="Marcet-Houben M."/>
            <person name="Nosek J."/>
            <person name="Gabaldon T."/>
        </authorList>
    </citation>
    <scope>NUCLEOTIDE SEQUENCE</scope>
    <source>
        <strain evidence="2">NCAIM Y.01608</strain>
    </source>
</reference>
<comment type="caution">
    <text evidence="2">The sequence shown here is derived from an EMBL/GenBank/DDBJ whole genome shotgun (WGS) entry which is preliminary data.</text>
</comment>
<protein>
    <submittedName>
        <fullName evidence="2">Uncharacterized protein</fullName>
    </submittedName>
</protein>
<accession>A0A9P8T3D7</accession>
<evidence type="ECO:0000313" key="3">
    <source>
        <dbReference type="Proteomes" id="UP000788993"/>
    </source>
</evidence>
<keyword evidence="1" id="KW-0472">Membrane</keyword>
<feature type="transmembrane region" description="Helical" evidence="1">
    <location>
        <begin position="7"/>
        <end position="24"/>
    </location>
</feature>
<keyword evidence="1" id="KW-1133">Transmembrane helix</keyword>
<name>A0A9P8T3D7_9ASCO</name>
<sequence length="108" mass="12006">MVQQTQRVVLVEMASCVSLVHLLTTSLATGNRWYDETKAADETFGFLSTTQFFIALSAAWMVLPSKTRASVLTALGLYRMSPPWISFMIEAVAIKMSSDKEHNSLMAK</sequence>
<reference evidence="2" key="2">
    <citation type="submission" date="2021-01" db="EMBL/GenBank/DDBJ databases">
        <authorList>
            <person name="Schikora-Tamarit M.A."/>
        </authorList>
    </citation>
    <scope>NUCLEOTIDE SEQUENCE</scope>
    <source>
        <strain evidence="2">NCAIM Y.01608</strain>
    </source>
</reference>
<keyword evidence="3" id="KW-1185">Reference proteome</keyword>
<keyword evidence="1" id="KW-0812">Transmembrane</keyword>
<dbReference type="AlphaFoldDB" id="A0A9P8T3D7"/>
<feature type="transmembrane region" description="Helical" evidence="1">
    <location>
        <begin position="44"/>
        <end position="63"/>
    </location>
</feature>
<proteinExistence type="predicted"/>
<organism evidence="2 3">
    <name type="scientific">Ogataea polymorpha</name>
    <dbReference type="NCBI Taxonomy" id="460523"/>
    <lineage>
        <taxon>Eukaryota</taxon>
        <taxon>Fungi</taxon>
        <taxon>Dikarya</taxon>
        <taxon>Ascomycota</taxon>
        <taxon>Saccharomycotina</taxon>
        <taxon>Pichiomycetes</taxon>
        <taxon>Pichiales</taxon>
        <taxon>Pichiaceae</taxon>
        <taxon>Ogataea</taxon>
    </lineage>
</organism>
<dbReference type="Proteomes" id="UP000788993">
    <property type="component" value="Unassembled WGS sequence"/>
</dbReference>
<evidence type="ECO:0000313" key="2">
    <source>
        <dbReference type="EMBL" id="KAH3664606.1"/>
    </source>
</evidence>